<keyword evidence="6 8" id="KW-0472">Membrane</keyword>
<comment type="caution">
    <text evidence="10">The sequence shown here is derived from an EMBL/GenBank/DDBJ whole genome shotgun (WGS) entry which is preliminary data.</text>
</comment>
<evidence type="ECO:0000313" key="10">
    <source>
        <dbReference type="EMBL" id="KAG8232277.1"/>
    </source>
</evidence>
<dbReference type="OrthoDB" id="10066605at2759"/>
<feature type="domain" description="Proline-rich transmembrane protein 3/4" evidence="9">
    <location>
        <begin position="95"/>
        <end position="162"/>
    </location>
</feature>
<evidence type="ECO:0000313" key="11">
    <source>
        <dbReference type="Proteomes" id="UP000792457"/>
    </source>
</evidence>
<protein>
    <recommendedName>
        <fullName evidence="9">Proline-rich transmembrane protein 3/4 domain-containing protein</fullName>
    </recommendedName>
</protein>
<evidence type="ECO:0000259" key="9">
    <source>
        <dbReference type="Pfam" id="PF25987"/>
    </source>
</evidence>
<proteinExistence type="predicted"/>
<dbReference type="Pfam" id="PF25987">
    <property type="entry name" value="PRRT3"/>
    <property type="match status" value="2"/>
</dbReference>
<dbReference type="InterPro" id="IPR059081">
    <property type="entry name" value="PRRT3-4"/>
</dbReference>
<accession>A0A8K0KC66</accession>
<keyword evidence="3 8" id="KW-0812">Transmembrane</keyword>
<evidence type="ECO:0000256" key="1">
    <source>
        <dbReference type="ARBA" id="ARBA00004141"/>
    </source>
</evidence>
<dbReference type="Proteomes" id="UP000792457">
    <property type="component" value="Unassembled WGS sequence"/>
</dbReference>
<dbReference type="EMBL" id="KZ308608">
    <property type="protein sequence ID" value="KAG8232277.1"/>
    <property type="molecule type" value="Genomic_DNA"/>
</dbReference>
<reference evidence="10" key="1">
    <citation type="submission" date="2013-04" db="EMBL/GenBank/DDBJ databases">
        <authorList>
            <person name="Qu J."/>
            <person name="Murali S.C."/>
            <person name="Bandaranaike D."/>
            <person name="Bellair M."/>
            <person name="Blankenburg K."/>
            <person name="Chao H."/>
            <person name="Dinh H."/>
            <person name="Doddapaneni H."/>
            <person name="Downs B."/>
            <person name="Dugan-Rocha S."/>
            <person name="Elkadiri S."/>
            <person name="Gnanaolivu R.D."/>
            <person name="Hernandez B."/>
            <person name="Javaid M."/>
            <person name="Jayaseelan J.C."/>
            <person name="Lee S."/>
            <person name="Li M."/>
            <person name="Ming W."/>
            <person name="Munidasa M."/>
            <person name="Muniz J."/>
            <person name="Nguyen L."/>
            <person name="Ongeri F."/>
            <person name="Osuji N."/>
            <person name="Pu L.-L."/>
            <person name="Puazo M."/>
            <person name="Qu C."/>
            <person name="Quiroz J."/>
            <person name="Raj R."/>
            <person name="Weissenberger G."/>
            <person name="Xin Y."/>
            <person name="Zou X."/>
            <person name="Han Y."/>
            <person name="Richards S."/>
            <person name="Worley K."/>
            <person name="Muzny D."/>
            <person name="Gibbs R."/>
        </authorList>
    </citation>
    <scope>NUCLEOTIDE SEQUENCE</scope>
    <source>
        <strain evidence="10">Sampled in the wild</strain>
    </source>
</reference>
<evidence type="ECO:0000256" key="5">
    <source>
        <dbReference type="ARBA" id="ARBA00022989"/>
    </source>
</evidence>
<dbReference type="PANTHER" id="PTHR35578">
    <property type="entry name" value="PROLINE-RICH TRANSMEMBRANE PROTEIN 4-RELATED"/>
    <property type="match status" value="1"/>
</dbReference>
<reference evidence="10" key="2">
    <citation type="submission" date="2017-10" db="EMBL/GenBank/DDBJ databases">
        <title>Ladona fulva Genome sequencing and assembly.</title>
        <authorList>
            <person name="Murali S."/>
            <person name="Richards S."/>
            <person name="Bandaranaike D."/>
            <person name="Bellair M."/>
            <person name="Blankenburg K."/>
            <person name="Chao H."/>
            <person name="Dinh H."/>
            <person name="Doddapaneni H."/>
            <person name="Dugan-Rocha S."/>
            <person name="Elkadiri S."/>
            <person name="Gnanaolivu R."/>
            <person name="Hernandez B."/>
            <person name="Skinner E."/>
            <person name="Javaid M."/>
            <person name="Lee S."/>
            <person name="Li M."/>
            <person name="Ming W."/>
            <person name="Munidasa M."/>
            <person name="Muniz J."/>
            <person name="Nguyen L."/>
            <person name="Hughes D."/>
            <person name="Osuji N."/>
            <person name="Pu L.-L."/>
            <person name="Puazo M."/>
            <person name="Qu C."/>
            <person name="Quiroz J."/>
            <person name="Raj R."/>
            <person name="Weissenberger G."/>
            <person name="Xin Y."/>
            <person name="Zou X."/>
            <person name="Han Y."/>
            <person name="Worley K."/>
            <person name="Muzny D."/>
            <person name="Gibbs R."/>
        </authorList>
    </citation>
    <scope>NUCLEOTIDE SEQUENCE</scope>
    <source>
        <strain evidence="10">Sampled in the wild</strain>
    </source>
</reference>
<feature type="compositionally biased region" description="Basic and acidic residues" evidence="7">
    <location>
        <begin position="220"/>
        <end position="237"/>
    </location>
</feature>
<evidence type="ECO:0000256" key="4">
    <source>
        <dbReference type="ARBA" id="ARBA00022729"/>
    </source>
</evidence>
<keyword evidence="5 8" id="KW-1133">Transmembrane helix</keyword>
<evidence type="ECO:0000256" key="3">
    <source>
        <dbReference type="ARBA" id="ARBA00022692"/>
    </source>
</evidence>
<keyword evidence="2" id="KW-0597">Phosphoprotein</keyword>
<feature type="region of interest" description="Disordered" evidence="7">
    <location>
        <begin position="172"/>
        <end position="237"/>
    </location>
</feature>
<organism evidence="10 11">
    <name type="scientific">Ladona fulva</name>
    <name type="common">Scarce chaser dragonfly</name>
    <name type="synonym">Libellula fulva</name>
    <dbReference type="NCBI Taxonomy" id="123851"/>
    <lineage>
        <taxon>Eukaryota</taxon>
        <taxon>Metazoa</taxon>
        <taxon>Ecdysozoa</taxon>
        <taxon>Arthropoda</taxon>
        <taxon>Hexapoda</taxon>
        <taxon>Insecta</taxon>
        <taxon>Pterygota</taxon>
        <taxon>Palaeoptera</taxon>
        <taxon>Odonata</taxon>
        <taxon>Epiprocta</taxon>
        <taxon>Anisoptera</taxon>
        <taxon>Libelluloidea</taxon>
        <taxon>Libellulidae</taxon>
        <taxon>Ladona</taxon>
    </lineage>
</organism>
<keyword evidence="4" id="KW-0732">Signal</keyword>
<evidence type="ECO:0000256" key="6">
    <source>
        <dbReference type="ARBA" id="ARBA00023136"/>
    </source>
</evidence>
<gene>
    <name evidence="10" type="ORF">J437_LFUL011764</name>
</gene>
<keyword evidence="11" id="KW-1185">Reference proteome</keyword>
<feature type="domain" description="Proline-rich transmembrane protein 3/4" evidence="9">
    <location>
        <begin position="3"/>
        <end position="69"/>
    </location>
</feature>
<feature type="transmembrane region" description="Helical" evidence="8">
    <location>
        <begin position="40"/>
        <end position="61"/>
    </location>
</feature>
<sequence>MSTINGFLCLLGSSRAACLFIDPYNLRESMPKAIRSLLWDVGFPCLTSAFCLIQLAFLQLTQSGQLVPQHRLCQLSPSTTVYIVSPWTRAKKYVLNLGPEKLRRKSCLSLVITAHFTCLITTDVAATFHDQLAVGKLIVQVLFLLWGSFLSATFLYGGYKVMQLLKHGVPRRAGSSGASSTGGGCGGRLLPSEGSRGPLSPPPLSAHDGPMSPPLMLTAEEARAREAESHHKGEYNF</sequence>
<evidence type="ECO:0000256" key="2">
    <source>
        <dbReference type="ARBA" id="ARBA00022553"/>
    </source>
</evidence>
<feature type="transmembrane region" description="Helical" evidence="8">
    <location>
        <begin position="137"/>
        <end position="157"/>
    </location>
</feature>
<name>A0A8K0KC66_LADFU</name>
<feature type="compositionally biased region" description="Low complexity" evidence="7">
    <location>
        <begin position="189"/>
        <end position="198"/>
    </location>
</feature>
<evidence type="ECO:0000256" key="7">
    <source>
        <dbReference type="SAM" id="MobiDB-lite"/>
    </source>
</evidence>
<dbReference type="InterPro" id="IPR052836">
    <property type="entry name" value="PRRT_domain-containing"/>
</dbReference>
<evidence type="ECO:0000256" key="8">
    <source>
        <dbReference type="SAM" id="Phobius"/>
    </source>
</evidence>
<dbReference type="PANTHER" id="PTHR35578:SF6">
    <property type="entry name" value="PROLINE-RICH TRANSMEMBRANE PROTEIN 4"/>
    <property type="match status" value="1"/>
</dbReference>
<comment type="subcellular location">
    <subcellularLocation>
        <location evidence="1">Membrane</location>
        <topology evidence="1">Multi-pass membrane protein</topology>
    </subcellularLocation>
</comment>
<dbReference type="AlphaFoldDB" id="A0A8K0KC66"/>